<feature type="binding site" evidence="2">
    <location>
        <position position="72"/>
    </location>
    <ligand>
        <name>Mg(2+)</name>
        <dbReference type="ChEBI" id="CHEBI:18420"/>
        <label>2</label>
    </ligand>
</feature>
<feature type="binding site" evidence="2">
    <location>
        <position position="72"/>
    </location>
    <ligand>
        <name>Mg(2+)</name>
        <dbReference type="ChEBI" id="CHEBI:18420"/>
        <label>4</label>
    </ligand>
</feature>
<name>A0A517LWN6_9BACT</name>
<feature type="binding site" evidence="2">
    <location>
        <position position="120"/>
    </location>
    <ligand>
        <name>Mg(2+)</name>
        <dbReference type="ChEBI" id="CHEBI:18420"/>
        <label>1</label>
    </ligand>
</feature>
<dbReference type="HAMAP" id="MF_02128">
    <property type="entry name" value="TMP_kinase"/>
    <property type="match status" value="1"/>
</dbReference>
<dbReference type="GO" id="GO:0000287">
    <property type="term" value="F:magnesium ion binding"/>
    <property type="evidence" value="ECO:0007669"/>
    <property type="project" value="UniProtKB-UniRule"/>
</dbReference>
<evidence type="ECO:0000313" key="5">
    <source>
        <dbReference type="EMBL" id="QDS87029.1"/>
    </source>
</evidence>
<dbReference type="PANTHER" id="PTHR30270">
    <property type="entry name" value="THIAMINE-MONOPHOSPHATE KINASE"/>
    <property type="match status" value="1"/>
</dbReference>
<keyword evidence="2 5" id="KW-0808">Transferase</keyword>
<dbReference type="SUPFAM" id="SSF56042">
    <property type="entry name" value="PurM C-terminal domain-like"/>
    <property type="match status" value="1"/>
</dbReference>
<feature type="domain" description="PurM-like N-terminal" evidence="3">
    <location>
        <begin position="24"/>
        <end position="137"/>
    </location>
</feature>
<dbReference type="CDD" id="cd02194">
    <property type="entry name" value="ThiL"/>
    <property type="match status" value="1"/>
</dbReference>
<feature type="binding site" evidence="2">
    <location>
        <position position="43"/>
    </location>
    <ligand>
        <name>Mg(2+)</name>
        <dbReference type="ChEBI" id="CHEBI:18420"/>
        <label>1</label>
    </ligand>
</feature>
<feature type="binding site" evidence="2">
    <location>
        <position position="43"/>
    </location>
    <ligand>
        <name>Mg(2+)</name>
        <dbReference type="ChEBI" id="CHEBI:18420"/>
        <label>2</label>
    </ligand>
</feature>
<dbReference type="InterPro" id="IPR006283">
    <property type="entry name" value="ThiL-like"/>
</dbReference>
<feature type="domain" description="PurM-like C-terminal" evidence="4">
    <location>
        <begin position="170"/>
        <end position="281"/>
    </location>
</feature>
<comment type="miscellaneous">
    <text evidence="2">Reaction mechanism of ThiL seems to utilize a direct, inline transfer of the gamma-phosphate of ATP to TMP rather than a phosphorylated enzyme intermediate.</text>
</comment>
<evidence type="ECO:0000313" key="6">
    <source>
        <dbReference type="Proteomes" id="UP000319557"/>
    </source>
</evidence>
<dbReference type="GO" id="GO:0005524">
    <property type="term" value="F:ATP binding"/>
    <property type="evidence" value="ECO:0007669"/>
    <property type="project" value="UniProtKB-UniRule"/>
</dbReference>
<evidence type="ECO:0000259" key="4">
    <source>
        <dbReference type="Pfam" id="PF02769"/>
    </source>
</evidence>
<comment type="similarity">
    <text evidence="2">Belongs to the thiamine-monophosphate kinase family.</text>
</comment>
<proteinExistence type="inferred from homology"/>
<keyword evidence="2" id="KW-0067">ATP-binding</keyword>
<comment type="caution">
    <text evidence="2">Lacks conserved residue(s) required for the propagation of feature annotation.</text>
</comment>
<feature type="binding site" evidence="2">
    <location>
        <position position="146"/>
    </location>
    <ligand>
        <name>ATP</name>
        <dbReference type="ChEBI" id="CHEBI:30616"/>
    </ligand>
</feature>
<dbReference type="GO" id="GO:0009228">
    <property type="term" value="P:thiamine biosynthetic process"/>
    <property type="evidence" value="ECO:0007669"/>
    <property type="project" value="UniProtKB-KW"/>
</dbReference>
<dbReference type="InterPro" id="IPR036921">
    <property type="entry name" value="PurM-like_N_sf"/>
</dbReference>
<feature type="binding site" evidence="2">
    <location>
        <position position="102"/>
    </location>
    <ligand>
        <name>ATP</name>
        <dbReference type="ChEBI" id="CHEBI:30616"/>
    </ligand>
</feature>
<dbReference type="InterPro" id="IPR036676">
    <property type="entry name" value="PurM-like_C_sf"/>
</dbReference>
<dbReference type="AlphaFoldDB" id="A0A517LWN6"/>
<dbReference type="GO" id="GO:0009229">
    <property type="term" value="P:thiamine diphosphate biosynthetic process"/>
    <property type="evidence" value="ECO:0007669"/>
    <property type="project" value="UniProtKB-UniRule"/>
</dbReference>
<organism evidence="5 6">
    <name type="scientific">Rosistilla ulvae</name>
    <dbReference type="NCBI Taxonomy" id="1930277"/>
    <lineage>
        <taxon>Bacteria</taxon>
        <taxon>Pseudomonadati</taxon>
        <taxon>Planctomycetota</taxon>
        <taxon>Planctomycetia</taxon>
        <taxon>Pirellulales</taxon>
        <taxon>Pirellulaceae</taxon>
        <taxon>Rosistilla</taxon>
    </lineage>
</organism>
<dbReference type="GO" id="GO:0009030">
    <property type="term" value="F:thiamine-phosphate kinase activity"/>
    <property type="evidence" value="ECO:0007669"/>
    <property type="project" value="UniProtKB-UniRule"/>
</dbReference>
<feature type="binding site" evidence="2">
    <location>
        <position position="26"/>
    </location>
    <ligand>
        <name>Mg(2+)</name>
        <dbReference type="ChEBI" id="CHEBI:18420"/>
        <label>3</label>
    </ligand>
</feature>
<dbReference type="Gene3D" id="3.30.1330.10">
    <property type="entry name" value="PurM-like, N-terminal domain"/>
    <property type="match status" value="1"/>
</dbReference>
<dbReference type="Pfam" id="PF02769">
    <property type="entry name" value="AIRS_C"/>
    <property type="match status" value="1"/>
</dbReference>
<dbReference type="OrthoDB" id="9802811at2"/>
<keyword evidence="6" id="KW-1185">Reference proteome</keyword>
<dbReference type="InterPro" id="IPR016188">
    <property type="entry name" value="PurM-like_N"/>
</dbReference>
<dbReference type="Pfam" id="PF00586">
    <property type="entry name" value="AIRS"/>
    <property type="match status" value="1"/>
</dbReference>
<comment type="pathway">
    <text evidence="2">Cofactor biosynthesis; thiamine diphosphate biosynthesis; thiamine diphosphate from thiamine phosphate: step 1/1.</text>
</comment>
<gene>
    <name evidence="2 5" type="primary">thiL</name>
    <name evidence="5" type="ORF">EC9_12050</name>
</gene>
<comment type="function">
    <text evidence="2">Catalyzes the ATP-dependent phosphorylation of thiamine-monophosphate (TMP) to form thiamine-pyrophosphate (TPP), the active form of vitamin B1.</text>
</comment>
<protein>
    <recommendedName>
        <fullName evidence="2">Thiamine-monophosphate kinase</fullName>
        <shortName evidence="2">TMP kinase</shortName>
        <shortName evidence="2">Thiamine-phosphate kinase</shortName>
        <ecNumber evidence="2">2.7.4.16</ecNumber>
    </recommendedName>
</protein>
<evidence type="ECO:0000256" key="1">
    <source>
        <dbReference type="ARBA" id="ARBA00022977"/>
    </source>
</evidence>
<dbReference type="Gene3D" id="3.90.650.10">
    <property type="entry name" value="PurM-like C-terminal domain"/>
    <property type="match status" value="1"/>
</dbReference>
<dbReference type="KEGG" id="ruv:EC9_12050"/>
<feature type="binding site" evidence="2">
    <location>
        <position position="41"/>
    </location>
    <ligand>
        <name>Mg(2+)</name>
        <dbReference type="ChEBI" id="CHEBI:18420"/>
        <label>4</label>
    </ligand>
</feature>
<sequence>MEQSFLAWLRGRQRSLPQVAVGIGDDAAVVDWPHSRQLVTSVDTIVDGVDFLLDQHSLAAIGHKALAVNLSDMAAMAADPVAALVAISLSNENATQTAAGIYEGILETAAEFGVAISGGDITCYDGPLAISITIIGQSEPQKAWLRSGALPDDVLLVSGSLGGSILQKHLAFTPRVRLAQQLRDRFKVNAAIDISDGLLLDLDRLCAASGCGIELELDKIPVSEDALALGEQKGSEPLEHALGDGEDYELLLSCSADQAAEILNADLGVPLTAIGTMTSRTGLWSKLPNKLIRLSPRGFVHGG</sequence>
<keyword evidence="2 5" id="KW-0418">Kinase</keyword>
<feature type="binding site" evidence="2">
    <location>
        <position position="193"/>
    </location>
    <ligand>
        <name>Mg(2+)</name>
        <dbReference type="ChEBI" id="CHEBI:18420"/>
        <label>3</label>
    </ligand>
</feature>
<feature type="binding site" evidence="2">
    <location>
        <begin position="119"/>
        <end position="120"/>
    </location>
    <ligand>
        <name>ATP</name>
        <dbReference type="ChEBI" id="CHEBI:30616"/>
    </ligand>
</feature>
<keyword evidence="2" id="KW-0479">Metal-binding</keyword>
<feature type="binding site" evidence="2">
    <location>
        <position position="195"/>
    </location>
    <ligand>
        <name>ATP</name>
        <dbReference type="ChEBI" id="CHEBI:30616"/>
    </ligand>
</feature>
<comment type="catalytic activity">
    <reaction evidence="2">
        <text>thiamine phosphate + ATP = thiamine diphosphate + ADP</text>
        <dbReference type="Rhea" id="RHEA:15913"/>
        <dbReference type="ChEBI" id="CHEBI:30616"/>
        <dbReference type="ChEBI" id="CHEBI:37575"/>
        <dbReference type="ChEBI" id="CHEBI:58937"/>
        <dbReference type="ChEBI" id="CHEBI:456216"/>
        <dbReference type="EC" id="2.7.4.16"/>
    </reaction>
</comment>
<dbReference type="Proteomes" id="UP000319557">
    <property type="component" value="Chromosome"/>
</dbReference>
<dbReference type="UniPathway" id="UPA00060">
    <property type="reaction ID" value="UER00142"/>
</dbReference>
<dbReference type="RefSeq" id="WP_145343145.1">
    <property type="nucleotide sequence ID" value="NZ_CP036261.1"/>
</dbReference>
<feature type="binding site" evidence="2">
    <location>
        <position position="196"/>
    </location>
    <ligand>
        <name>Mg(2+)</name>
        <dbReference type="ChEBI" id="CHEBI:18420"/>
        <label>5</label>
    </ligand>
</feature>
<feature type="binding site" evidence="2">
    <location>
        <position position="299"/>
    </location>
    <ligand>
        <name>substrate</name>
    </ligand>
</feature>
<dbReference type="SUPFAM" id="SSF55326">
    <property type="entry name" value="PurM N-terminal domain-like"/>
    <property type="match status" value="1"/>
</dbReference>
<accession>A0A517LWN6</accession>
<dbReference type="InterPro" id="IPR010918">
    <property type="entry name" value="PurM-like_C_dom"/>
</dbReference>
<feature type="binding site" evidence="2">
    <location>
        <position position="26"/>
    </location>
    <ligand>
        <name>Mg(2+)</name>
        <dbReference type="ChEBI" id="CHEBI:18420"/>
        <label>4</label>
    </ligand>
</feature>
<reference evidence="5 6" key="1">
    <citation type="submission" date="2019-02" db="EMBL/GenBank/DDBJ databases">
        <title>Deep-cultivation of Planctomycetes and their phenomic and genomic characterization uncovers novel biology.</title>
        <authorList>
            <person name="Wiegand S."/>
            <person name="Jogler M."/>
            <person name="Boedeker C."/>
            <person name="Pinto D."/>
            <person name="Vollmers J."/>
            <person name="Rivas-Marin E."/>
            <person name="Kohn T."/>
            <person name="Peeters S.H."/>
            <person name="Heuer A."/>
            <person name="Rast P."/>
            <person name="Oberbeckmann S."/>
            <person name="Bunk B."/>
            <person name="Jeske O."/>
            <person name="Meyerdierks A."/>
            <person name="Storesund J.E."/>
            <person name="Kallscheuer N."/>
            <person name="Luecker S."/>
            <person name="Lage O.M."/>
            <person name="Pohl T."/>
            <person name="Merkel B.J."/>
            <person name="Hornburger P."/>
            <person name="Mueller R.-W."/>
            <person name="Bruemmer F."/>
            <person name="Labrenz M."/>
            <person name="Spormann A.M."/>
            <person name="Op den Camp H."/>
            <person name="Overmann J."/>
            <person name="Amann R."/>
            <person name="Jetten M.S.M."/>
            <person name="Mascher T."/>
            <person name="Medema M.H."/>
            <person name="Devos D.P."/>
            <person name="Kaster A.-K."/>
            <person name="Ovreas L."/>
            <person name="Rohde M."/>
            <person name="Galperin M.Y."/>
            <person name="Jogler C."/>
        </authorList>
    </citation>
    <scope>NUCLEOTIDE SEQUENCE [LARGE SCALE GENOMIC DNA]</scope>
    <source>
        <strain evidence="5 6">EC9</strain>
    </source>
</reference>
<feature type="binding site" evidence="2">
    <location>
        <position position="72"/>
    </location>
    <ligand>
        <name>Mg(2+)</name>
        <dbReference type="ChEBI" id="CHEBI:18420"/>
        <label>3</label>
    </ligand>
</feature>
<evidence type="ECO:0000259" key="3">
    <source>
        <dbReference type="Pfam" id="PF00586"/>
    </source>
</evidence>
<evidence type="ECO:0000256" key="2">
    <source>
        <dbReference type="HAMAP-Rule" id="MF_02128"/>
    </source>
</evidence>
<dbReference type="PANTHER" id="PTHR30270:SF0">
    <property type="entry name" value="THIAMINE-MONOPHOSPHATE KINASE"/>
    <property type="match status" value="1"/>
</dbReference>
<dbReference type="PIRSF" id="PIRSF005303">
    <property type="entry name" value="Thiam_monoph_kin"/>
    <property type="match status" value="1"/>
</dbReference>
<keyword evidence="1 2" id="KW-0784">Thiamine biosynthesis</keyword>
<keyword evidence="2" id="KW-0460">Magnesium</keyword>
<feature type="binding site" evidence="2">
    <location>
        <position position="246"/>
    </location>
    <ligand>
        <name>substrate</name>
    </ligand>
</feature>
<keyword evidence="2" id="KW-0547">Nucleotide-binding</keyword>
<feature type="binding site" evidence="2">
    <location>
        <position position="50"/>
    </location>
    <ligand>
        <name>substrate</name>
    </ligand>
</feature>
<dbReference type="EMBL" id="CP036261">
    <property type="protein sequence ID" value="QDS87029.1"/>
    <property type="molecule type" value="Genomic_DNA"/>
</dbReference>
<dbReference type="EC" id="2.7.4.16" evidence="2"/>